<dbReference type="Gene3D" id="3.30.310.10">
    <property type="entry name" value="TATA-Binding Protein"/>
    <property type="match status" value="1"/>
</dbReference>
<evidence type="ECO:0000313" key="3">
    <source>
        <dbReference type="Proteomes" id="UP000230750"/>
    </source>
</evidence>
<dbReference type="InterPro" id="IPR003164">
    <property type="entry name" value="Clathrin_a-adaptin_app_sub_C"/>
</dbReference>
<organism evidence="2 3">
    <name type="scientific">Stichopus japonicus</name>
    <name type="common">Sea cucumber</name>
    <dbReference type="NCBI Taxonomy" id="307972"/>
    <lineage>
        <taxon>Eukaryota</taxon>
        <taxon>Metazoa</taxon>
        <taxon>Echinodermata</taxon>
        <taxon>Eleutherozoa</taxon>
        <taxon>Echinozoa</taxon>
        <taxon>Holothuroidea</taxon>
        <taxon>Aspidochirotacea</taxon>
        <taxon>Aspidochirotida</taxon>
        <taxon>Stichopodidae</taxon>
        <taxon>Apostichopus</taxon>
    </lineage>
</organism>
<dbReference type="InterPro" id="IPR009028">
    <property type="entry name" value="Coatomer/calthrin_app_sub_C"/>
</dbReference>
<dbReference type="EMBL" id="MRZV01000354">
    <property type="protein sequence ID" value="PIK51839.1"/>
    <property type="molecule type" value="Genomic_DNA"/>
</dbReference>
<dbReference type="SUPFAM" id="SSF55711">
    <property type="entry name" value="Subdomain of clathrin and coatomer appendage domain"/>
    <property type="match status" value="1"/>
</dbReference>
<dbReference type="FunFam" id="3.30.310.10:FF:000004">
    <property type="entry name" value="AP-2 complex subunit alpha"/>
    <property type="match status" value="1"/>
</dbReference>
<dbReference type="AlphaFoldDB" id="A0A2G8KV17"/>
<evidence type="ECO:0000259" key="1">
    <source>
        <dbReference type="Pfam" id="PF02296"/>
    </source>
</evidence>
<dbReference type="Pfam" id="PF02296">
    <property type="entry name" value="Alpha_adaptin_C"/>
    <property type="match status" value="1"/>
</dbReference>
<dbReference type="Proteomes" id="UP000230750">
    <property type="component" value="Unassembled WGS sequence"/>
</dbReference>
<comment type="caution">
    <text evidence="2">The sequence shown here is derived from an EMBL/GenBank/DDBJ whole genome shotgun (WGS) entry which is preliminary data.</text>
</comment>
<proteinExistence type="predicted"/>
<feature type="non-terminal residue" evidence="2">
    <location>
        <position position="178"/>
    </location>
</feature>
<dbReference type="STRING" id="307972.A0A2G8KV17"/>
<gene>
    <name evidence="2" type="ORF">BSL78_11257</name>
</gene>
<reference evidence="2 3" key="1">
    <citation type="journal article" date="2017" name="PLoS Biol.">
        <title>The sea cucumber genome provides insights into morphological evolution and visceral regeneration.</title>
        <authorList>
            <person name="Zhang X."/>
            <person name="Sun L."/>
            <person name="Yuan J."/>
            <person name="Sun Y."/>
            <person name="Gao Y."/>
            <person name="Zhang L."/>
            <person name="Li S."/>
            <person name="Dai H."/>
            <person name="Hamel J.F."/>
            <person name="Liu C."/>
            <person name="Yu Y."/>
            <person name="Liu S."/>
            <person name="Lin W."/>
            <person name="Guo K."/>
            <person name="Jin S."/>
            <person name="Xu P."/>
            <person name="Storey K.B."/>
            <person name="Huan P."/>
            <person name="Zhang T."/>
            <person name="Zhou Y."/>
            <person name="Zhang J."/>
            <person name="Lin C."/>
            <person name="Li X."/>
            <person name="Xing L."/>
            <person name="Huo D."/>
            <person name="Sun M."/>
            <person name="Wang L."/>
            <person name="Mercier A."/>
            <person name="Li F."/>
            <person name="Yang H."/>
            <person name="Xiang J."/>
        </authorList>
    </citation>
    <scope>NUCLEOTIDE SEQUENCE [LARGE SCALE GENOMIC DNA]</scope>
    <source>
        <strain evidence="2">Shaxun</strain>
        <tissue evidence="2">Muscle</tissue>
    </source>
</reference>
<dbReference type="InterPro" id="IPR012295">
    <property type="entry name" value="TBP_dom_sf"/>
</dbReference>
<dbReference type="GO" id="GO:0006886">
    <property type="term" value="P:intracellular protein transport"/>
    <property type="evidence" value="ECO:0007669"/>
    <property type="project" value="InterPro"/>
</dbReference>
<evidence type="ECO:0000313" key="2">
    <source>
        <dbReference type="EMBL" id="PIK51839.1"/>
    </source>
</evidence>
<sequence>MLDPLTSIKMKVTATGVGKKTSLQKMHNDATGSRPSQRRKFRVLRELLAGLCEFTRLALPSGFGVGSGVRQFINVKVPVMISHFFSGVAMTSDDFFNRWKQLSLPQQEAQKIFQATTSMDTEIDKGKLIGFGLTLLTDVDPNPDNFVGAGIIHTQESQIGCLLRLEPSKNAKMYRLTL</sequence>
<dbReference type="GO" id="GO:0016192">
    <property type="term" value="P:vesicle-mediated transport"/>
    <property type="evidence" value="ECO:0007669"/>
    <property type="project" value="InterPro"/>
</dbReference>
<keyword evidence="3" id="KW-1185">Reference proteome</keyword>
<protein>
    <submittedName>
        <fullName evidence="2">Putative AP-2 complex subunit alpha-2-like</fullName>
    </submittedName>
</protein>
<accession>A0A2G8KV17</accession>
<dbReference type="OrthoDB" id="413467at2759"/>
<name>A0A2G8KV17_STIJA</name>
<dbReference type="GO" id="GO:0030131">
    <property type="term" value="C:clathrin adaptor complex"/>
    <property type="evidence" value="ECO:0007669"/>
    <property type="project" value="InterPro"/>
</dbReference>
<feature type="domain" description="Clathrin adaptor alpha-adaptin appendage C-terminal subdomain" evidence="1">
    <location>
        <begin position="84"/>
        <end position="178"/>
    </location>
</feature>